<dbReference type="SUPFAM" id="SSF81606">
    <property type="entry name" value="PP2C-like"/>
    <property type="match status" value="1"/>
</dbReference>
<reference evidence="3 4" key="1">
    <citation type="submission" date="2019-08" db="EMBL/GenBank/DDBJ databases">
        <title>In-depth cultivation of the pig gut microbiome towards novel bacterial diversity and tailored functional studies.</title>
        <authorList>
            <person name="Wylensek D."/>
            <person name="Hitch T.C.A."/>
            <person name="Clavel T."/>
        </authorList>
    </citation>
    <scope>NUCLEOTIDE SEQUENCE [LARGE SCALE GENOMIC DNA]</scope>
    <source>
        <strain evidence="3 4">RF-GAM-744-WT-7</strain>
    </source>
</reference>
<feature type="compositionally biased region" description="Pro residues" evidence="1">
    <location>
        <begin position="138"/>
        <end position="149"/>
    </location>
</feature>
<dbReference type="PROSITE" id="PS51746">
    <property type="entry name" value="PPM_2"/>
    <property type="match status" value="1"/>
</dbReference>
<feature type="region of interest" description="Disordered" evidence="1">
    <location>
        <begin position="129"/>
        <end position="157"/>
    </location>
</feature>
<dbReference type="SMART" id="SM00332">
    <property type="entry name" value="PP2Cc"/>
    <property type="match status" value="1"/>
</dbReference>
<dbReference type="EMBL" id="VUMY01000002">
    <property type="protein sequence ID" value="MST49007.1"/>
    <property type="molecule type" value="Genomic_DNA"/>
</dbReference>
<dbReference type="SMART" id="SM00331">
    <property type="entry name" value="PP2C_SIG"/>
    <property type="match status" value="1"/>
</dbReference>
<evidence type="ECO:0000313" key="4">
    <source>
        <dbReference type="Proteomes" id="UP000442535"/>
    </source>
</evidence>
<dbReference type="InterPro" id="IPR036457">
    <property type="entry name" value="PPM-type-like_dom_sf"/>
</dbReference>
<gene>
    <name evidence="3" type="ORF">FYJ63_01865</name>
</gene>
<accession>A0A7K0K0J3</accession>
<proteinExistence type="predicted"/>
<dbReference type="InterPro" id="IPR001932">
    <property type="entry name" value="PPM-type_phosphatase-like_dom"/>
</dbReference>
<feature type="domain" description="PPM-type phosphatase" evidence="2">
    <location>
        <begin position="17"/>
        <end position="294"/>
    </location>
</feature>
<evidence type="ECO:0000313" key="3">
    <source>
        <dbReference type="EMBL" id="MST49007.1"/>
    </source>
</evidence>
<dbReference type="RefSeq" id="WP_154543253.1">
    <property type="nucleotide sequence ID" value="NZ_VUMY01000002.1"/>
</dbReference>
<dbReference type="CDD" id="cd00143">
    <property type="entry name" value="PP2Cc"/>
    <property type="match status" value="1"/>
</dbReference>
<comment type="caution">
    <text evidence="3">The sequence shown here is derived from an EMBL/GenBank/DDBJ whole genome shotgun (WGS) entry which is preliminary data.</text>
</comment>
<dbReference type="Proteomes" id="UP000442535">
    <property type="component" value="Unassembled WGS sequence"/>
</dbReference>
<organism evidence="3 4">
    <name type="scientific">Mobiluncus porci</name>
    <dbReference type="NCBI Taxonomy" id="2652278"/>
    <lineage>
        <taxon>Bacteria</taxon>
        <taxon>Bacillati</taxon>
        <taxon>Actinomycetota</taxon>
        <taxon>Actinomycetes</taxon>
        <taxon>Actinomycetales</taxon>
        <taxon>Actinomycetaceae</taxon>
        <taxon>Mobiluncus</taxon>
    </lineage>
</organism>
<evidence type="ECO:0000259" key="2">
    <source>
        <dbReference type="PROSITE" id="PS51746"/>
    </source>
</evidence>
<evidence type="ECO:0000256" key="1">
    <source>
        <dbReference type="SAM" id="MobiDB-lite"/>
    </source>
</evidence>
<sequence length="317" mass="33199">MEILTGEGQLSRGEKLAWAGATDIGLRRKDNQDSFLASLPFFLVADGMGGHAGGKQASETLLGALRPFEGRKLGVEKVHRLLDTACQEVMNLAEANLDYSISPPGTTLTGLVFLNATIDDSVDAAKTTVETTVDVESAPPPPPQAPQPPVAETSPEEPSLLVVNVGDSRTYELADGLLRQITRDHSQVAQMLEAGLITSEMARIMPNRSVITRAVGAGQLELPEIDSWTLPVSGMPGSRRYLICSDGLHSLVDEGEIGRLLVAASRPEDAVKSLVEAALAAGGFDNVTVLVLDVVSASGSVTGSATDSASDSGSKEL</sequence>
<keyword evidence="4" id="KW-1185">Reference proteome</keyword>
<name>A0A7K0K0J3_9ACTO</name>
<dbReference type="Gene3D" id="3.60.40.10">
    <property type="entry name" value="PPM-type phosphatase domain"/>
    <property type="match status" value="1"/>
</dbReference>
<dbReference type="AlphaFoldDB" id="A0A7K0K0J3"/>
<protein>
    <submittedName>
        <fullName evidence="3">Serine/threonine-protein phosphatase</fullName>
    </submittedName>
</protein>